<keyword evidence="2" id="KW-1185">Reference proteome</keyword>
<gene>
    <name evidence="1" type="ORF">SAMN05661091_4183</name>
</gene>
<dbReference type="RefSeq" id="WP_208914944.1">
    <property type="nucleotide sequence ID" value="NZ_LT840184.1"/>
</dbReference>
<dbReference type="STRING" id="1313296.SAMN05661091_4183"/>
<name>A0A1X7HK83_9BACL</name>
<organism evidence="1 2">
    <name type="scientific">Paenibacillus uliginis N3/975</name>
    <dbReference type="NCBI Taxonomy" id="1313296"/>
    <lineage>
        <taxon>Bacteria</taxon>
        <taxon>Bacillati</taxon>
        <taxon>Bacillota</taxon>
        <taxon>Bacilli</taxon>
        <taxon>Bacillales</taxon>
        <taxon>Paenibacillaceae</taxon>
        <taxon>Paenibacillus</taxon>
    </lineage>
</organism>
<dbReference type="Proteomes" id="UP000192940">
    <property type="component" value="Chromosome I"/>
</dbReference>
<sequence length="51" mass="5504">MNIKTDEYQIASLSGDEQTLGAIKAAEAAIADLTGKEVTLIAYEKTTMQEQ</sequence>
<dbReference type="AlphaFoldDB" id="A0A1X7HK83"/>
<evidence type="ECO:0000313" key="1">
    <source>
        <dbReference type="EMBL" id="SMF88221.1"/>
    </source>
</evidence>
<proteinExistence type="predicted"/>
<reference evidence="1 2" key="1">
    <citation type="submission" date="2017-04" db="EMBL/GenBank/DDBJ databases">
        <authorList>
            <person name="Afonso C.L."/>
            <person name="Miller P.J."/>
            <person name="Scott M.A."/>
            <person name="Spackman E."/>
            <person name="Goraichik I."/>
            <person name="Dimitrov K.M."/>
            <person name="Suarez D.L."/>
            <person name="Swayne D.E."/>
        </authorList>
    </citation>
    <scope>NUCLEOTIDE SEQUENCE [LARGE SCALE GENOMIC DNA]</scope>
    <source>
        <strain evidence="1 2">N3/975</strain>
    </source>
</reference>
<dbReference type="EMBL" id="LT840184">
    <property type="protein sequence ID" value="SMF88221.1"/>
    <property type="molecule type" value="Genomic_DNA"/>
</dbReference>
<accession>A0A1X7HK83</accession>
<protein>
    <submittedName>
        <fullName evidence="1">Uncharacterized protein</fullName>
    </submittedName>
</protein>
<evidence type="ECO:0000313" key="2">
    <source>
        <dbReference type="Proteomes" id="UP000192940"/>
    </source>
</evidence>